<dbReference type="InterPro" id="IPR004241">
    <property type="entry name" value="Atg8-like"/>
</dbReference>
<evidence type="ECO:0000256" key="6">
    <source>
        <dbReference type="ARBA" id="ARBA00023329"/>
    </source>
</evidence>
<dbReference type="Proteomes" id="UP001527925">
    <property type="component" value="Unassembled WGS sequence"/>
</dbReference>
<reference evidence="8 9" key="1">
    <citation type="submission" date="2023-09" db="EMBL/GenBank/DDBJ databases">
        <title>Pangenome analysis of Batrachochytrium dendrobatidis and related Chytrids.</title>
        <authorList>
            <person name="Yacoub M.N."/>
            <person name="Stajich J.E."/>
            <person name="James T.Y."/>
        </authorList>
    </citation>
    <scope>NUCLEOTIDE SEQUENCE [LARGE SCALE GENOMIC DNA]</scope>
    <source>
        <strain evidence="8 9">JEL0888</strain>
    </source>
</reference>
<dbReference type="PANTHER" id="PTHR10969">
    <property type="entry name" value="MICROTUBULE-ASSOCIATED PROTEINS 1A/1B LIGHT CHAIN 3-RELATED"/>
    <property type="match status" value="1"/>
</dbReference>
<keyword evidence="5" id="KW-0449">Lipoprotein</keyword>
<evidence type="ECO:0000256" key="5">
    <source>
        <dbReference type="ARBA" id="ARBA00023288"/>
    </source>
</evidence>
<comment type="similarity">
    <text evidence="2 7">Belongs to the ATG8 family.</text>
</comment>
<name>A0ABR4N0Z0_9FUNG</name>
<dbReference type="InterPro" id="IPR029071">
    <property type="entry name" value="Ubiquitin-like_domsf"/>
</dbReference>
<sequence length="123" mass="13842">MQSQAQSFKQTHSLERRAAEAQRILTSFPDPLPSIVEKSTAWSSKQLPTMEKKKFLCPGDITVGQFQSVIRKRIELDSAKGLFLTVANKFMPPSSALLSQVYQEHKDEDGFLYVLYATEGLFG</sequence>
<keyword evidence="4" id="KW-0472">Membrane</keyword>
<dbReference type="Pfam" id="PF02991">
    <property type="entry name" value="ATG8"/>
    <property type="match status" value="1"/>
</dbReference>
<evidence type="ECO:0000256" key="2">
    <source>
        <dbReference type="ARBA" id="ARBA00007293"/>
    </source>
</evidence>
<dbReference type="Gene3D" id="3.10.20.90">
    <property type="entry name" value="Phosphatidylinositol 3-kinase Catalytic Subunit, Chain A, domain 1"/>
    <property type="match status" value="1"/>
</dbReference>
<evidence type="ECO:0000256" key="7">
    <source>
        <dbReference type="RuleBase" id="RU004384"/>
    </source>
</evidence>
<evidence type="ECO:0000256" key="1">
    <source>
        <dbReference type="ARBA" id="ARBA00004512"/>
    </source>
</evidence>
<keyword evidence="6" id="KW-0968">Cytoplasmic vesicle</keyword>
<comment type="subcellular location">
    <subcellularLocation>
        <location evidence="1">Cytoplasmic vesicle</location>
        <location evidence="1">Autophagosome membrane</location>
        <topology evidence="1">Lipid-anchor</topology>
    </subcellularLocation>
</comment>
<protein>
    <recommendedName>
        <fullName evidence="7">Autophagy-related protein</fullName>
    </recommendedName>
</protein>
<dbReference type="SUPFAM" id="SSF54236">
    <property type="entry name" value="Ubiquitin-like"/>
    <property type="match status" value="1"/>
</dbReference>
<evidence type="ECO:0000256" key="4">
    <source>
        <dbReference type="ARBA" id="ARBA00023136"/>
    </source>
</evidence>
<evidence type="ECO:0000256" key="3">
    <source>
        <dbReference type="ARBA" id="ARBA00023006"/>
    </source>
</evidence>
<proteinExistence type="inferred from homology"/>
<accession>A0ABR4N0Z0</accession>
<keyword evidence="9" id="KW-1185">Reference proteome</keyword>
<evidence type="ECO:0000313" key="9">
    <source>
        <dbReference type="Proteomes" id="UP001527925"/>
    </source>
</evidence>
<comment type="caution">
    <text evidence="8">The sequence shown here is derived from an EMBL/GenBank/DDBJ whole genome shotgun (WGS) entry which is preliminary data.</text>
</comment>
<organism evidence="8 9">
    <name type="scientific">Polyrhizophydium stewartii</name>
    <dbReference type="NCBI Taxonomy" id="2732419"/>
    <lineage>
        <taxon>Eukaryota</taxon>
        <taxon>Fungi</taxon>
        <taxon>Fungi incertae sedis</taxon>
        <taxon>Chytridiomycota</taxon>
        <taxon>Chytridiomycota incertae sedis</taxon>
        <taxon>Chytridiomycetes</taxon>
        <taxon>Rhizophydiales</taxon>
        <taxon>Rhizophydiales incertae sedis</taxon>
        <taxon>Polyrhizophydium</taxon>
    </lineage>
</organism>
<keyword evidence="3 7" id="KW-0072">Autophagy</keyword>
<evidence type="ECO:0000313" key="8">
    <source>
        <dbReference type="EMBL" id="KAL2913193.1"/>
    </source>
</evidence>
<dbReference type="EMBL" id="JADGIZ020000050">
    <property type="protein sequence ID" value="KAL2913193.1"/>
    <property type="molecule type" value="Genomic_DNA"/>
</dbReference>
<gene>
    <name evidence="8" type="ORF">HK105_207312</name>
</gene>